<dbReference type="Pfam" id="PF00954">
    <property type="entry name" value="S_locus_glycop"/>
    <property type="match status" value="1"/>
</dbReference>
<feature type="domain" description="Apple" evidence="16">
    <location>
        <begin position="354"/>
        <end position="431"/>
    </location>
</feature>
<dbReference type="GO" id="GO:0051707">
    <property type="term" value="P:response to other organism"/>
    <property type="evidence" value="ECO:0007669"/>
    <property type="project" value="UniProtKB-ARBA"/>
</dbReference>
<feature type="transmembrane region" description="Helical" evidence="13">
    <location>
        <begin position="446"/>
        <end position="470"/>
    </location>
</feature>
<keyword evidence="7 10" id="KW-0067">ATP-binding</keyword>
<keyword evidence="9" id="KW-0325">Glycoprotein</keyword>
<dbReference type="InterPro" id="IPR001245">
    <property type="entry name" value="Ser-Thr/Tyr_kinase_cat_dom"/>
</dbReference>
<dbReference type="InterPro" id="IPR003609">
    <property type="entry name" value="Pan_app"/>
</dbReference>
<dbReference type="Pfam" id="PF01453">
    <property type="entry name" value="B_lectin"/>
    <property type="match status" value="1"/>
</dbReference>
<keyword evidence="13" id="KW-0472">Membrane</keyword>
<dbReference type="EMBL" id="CP097503">
    <property type="protein sequence ID" value="URD81753.1"/>
    <property type="molecule type" value="Genomic_DNA"/>
</dbReference>
<evidence type="ECO:0000256" key="12">
    <source>
        <dbReference type="SAM" id="MobiDB-lite"/>
    </source>
</evidence>
<keyword evidence="6 10" id="KW-0418">Kinase</keyword>
<evidence type="ECO:0000259" key="14">
    <source>
        <dbReference type="PROSITE" id="PS50011"/>
    </source>
</evidence>
<dbReference type="Gene3D" id="2.90.10.10">
    <property type="entry name" value="Bulb-type lectin domain"/>
    <property type="match status" value="1"/>
</dbReference>
<dbReference type="Gene3D" id="1.10.510.10">
    <property type="entry name" value="Transferase(Phosphotransferase) domain 1"/>
    <property type="match status" value="1"/>
</dbReference>
<dbReference type="FunFam" id="3.30.200.20:FF:000466">
    <property type="entry name" value="Putative LRR receptor-like serine/threonine-protein kinase"/>
    <property type="match status" value="1"/>
</dbReference>
<keyword evidence="13" id="KW-1133">Transmembrane helix</keyword>
<dbReference type="SUPFAM" id="SSF51110">
    <property type="entry name" value="alpha-D-mannose-specific plant lectins"/>
    <property type="match status" value="1"/>
</dbReference>
<dbReference type="SUPFAM" id="SSF56112">
    <property type="entry name" value="Protein kinase-like (PK-like)"/>
    <property type="match status" value="1"/>
</dbReference>
<evidence type="ECO:0000256" key="11">
    <source>
        <dbReference type="PROSITE-ProRule" id="PRU10141"/>
    </source>
</evidence>
<dbReference type="CDD" id="cd01098">
    <property type="entry name" value="PAN_AP_plant"/>
    <property type="match status" value="1"/>
</dbReference>
<evidence type="ECO:0000256" key="9">
    <source>
        <dbReference type="ARBA" id="ARBA00023180"/>
    </source>
</evidence>
<dbReference type="Proteomes" id="UP001055439">
    <property type="component" value="Chromosome 10"/>
</dbReference>
<dbReference type="InterPro" id="IPR008271">
    <property type="entry name" value="Ser/Thr_kinase_AS"/>
</dbReference>
<dbReference type="InterPro" id="IPR011009">
    <property type="entry name" value="Kinase-like_dom_sf"/>
</dbReference>
<evidence type="ECO:0000259" key="16">
    <source>
        <dbReference type="PROSITE" id="PS50948"/>
    </source>
</evidence>
<evidence type="ECO:0000256" key="8">
    <source>
        <dbReference type="ARBA" id="ARBA00023157"/>
    </source>
</evidence>
<dbReference type="InterPro" id="IPR017441">
    <property type="entry name" value="Protein_kinase_ATP_BS"/>
</dbReference>
<evidence type="ECO:0000256" key="10">
    <source>
        <dbReference type="PIRNR" id="PIRNR000641"/>
    </source>
</evidence>
<evidence type="ECO:0000313" key="18">
    <source>
        <dbReference type="Proteomes" id="UP001055439"/>
    </source>
</evidence>
<keyword evidence="13" id="KW-0812">Transmembrane</keyword>
<dbReference type="PROSITE" id="PS50948">
    <property type="entry name" value="PAN"/>
    <property type="match status" value="1"/>
</dbReference>
<evidence type="ECO:0000256" key="13">
    <source>
        <dbReference type="SAM" id="Phobius"/>
    </source>
</evidence>
<accession>A0A9E7ETV4</accession>
<dbReference type="Pfam" id="PF07714">
    <property type="entry name" value="PK_Tyr_Ser-Thr"/>
    <property type="match status" value="1"/>
</dbReference>
<dbReference type="FunFam" id="2.90.10.10:FF:000029">
    <property type="entry name" value="G-type lectin S-receptor-like serine/threonine-protein kinase"/>
    <property type="match status" value="1"/>
</dbReference>
<protein>
    <recommendedName>
        <fullName evidence="10">Receptor-like serine/threonine-protein kinase</fullName>
        <ecNumber evidence="10">2.7.11.1</ecNumber>
    </recommendedName>
</protein>
<dbReference type="GO" id="GO:0048544">
    <property type="term" value="P:recognition of pollen"/>
    <property type="evidence" value="ECO:0007669"/>
    <property type="project" value="InterPro"/>
</dbReference>
<dbReference type="PROSITE" id="PS50927">
    <property type="entry name" value="BULB_LECTIN"/>
    <property type="match status" value="1"/>
</dbReference>
<dbReference type="FunFam" id="1.10.510.10:FF:000060">
    <property type="entry name" value="G-type lectin S-receptor-like serine/threonine-protein kinase"/>
    <property type="match status" value="1"/>
</dbReference>
<comment type="similarity">
    <text evidence="10">Belongs to the protein kinase superfamily. Ser/Thr protein kinase family.</text>
</comment>
<evidence type="ECO:0000256" key="1">
    <source>
        <dbReference type="ARBA" id="ARBA00022527"/>
    </source>
</evidence>
<keyword evidence="4" id="KW-0732">Signal</keyword>
<dbReference type="PROSITE" id="PS50011">
    <property type="entry name" value="PROTEIN_KINASE_DOM"/>
    <property type="match status" value="1"/>
</dbReference>
<gene>
    <name evidence="17" type="ORF">MUK42_02742</name>
</gene>
<evidence type="ECO:0000256" key="3">
    <source>
        <dbReference type="ARBA" id="ARBA00022679"/>
    </source>
</evidence>
<dbReference type="PROSITE" id="PS00108">
    <property type="entry name" value="PROTEIN_KINASE_ST"/>
    <property type="match status" value="1"/>
</dbReference>
<dbReference type="SMART" id="SM00473">
    <property type="entry name" value="PAN_AP"/>
    <property type="match status" value="1"/>
</dbReference>
<sequence length="857" mass="95343">MAKDCSVVVAVGFRGSDPWDKEMIVVELFLVLAIGAAVHGQPGDTVAPNQSLVDGETLISAGGAFELGFYSPGKSNFRYLGIWYKNIPPDKTVVWVANRDTPLTSSSGVLNLTEGGNLMLLNNSGIILWSTGTTNVINPVVQLLDSGNLVLMESASKIILWQSFDHPCDTLLPGMKLGINFGNNFDKYLTSWKSDSDPSPGDYTYKMDPYGVPEVYLRKDDAIIYRSGPWNGHGYSGRPEMQQNDYFKFELIANQDVVYYTFEDLNSSVRSRIVLSSTGEIQRFVWYRSHHGWSLFWWKPEDSCDSYATCGANGVCSTTSTPCQCLTGFVPKAETEWKLRNFVGGCVRKTNLGCQAGDGFCKLQNVKLPETSHAISSDRTLEGCDFWCLSNCSCTAYSIVDGSGCLTWTGDLIDIRTFTEGGDTIFVRLSASDLDCSKCKHCQKRFGLVIAVSSVLGFLLLFSICLFLWLRNRGRKQVGNILEQSPGSSMTNTKIEAAQQAMNQETGTTHIVGTERSTTTSDVSHNTTFGGGFGIFPSYNLSTIEAATYDFSNDNRLGEGAFGIIYKGQLGDGRKIAVKRMKHLPCNPDDFKNELSLIANLQHRNLVRLLGYCIEGNERMLILEYIENRSLDTFIYDKRKSILLNWSKRLDIIVGIARGLQYLHQDCNMKVVHRDLKPSNILLDESLNPKISDFGIARIFKGDEIQERATRRPMGTIGYMAPEYAKYGIFSFKSDVFSFGVLVLEILSGKKNIETIEGDNGTDLIGHAYKLWKQGRSLEILDDAVEGSRPPIEVIRFIRVGLLCVQENSEDRPIMVEVVTMLCSQDVVISSPKQPREIRTPGDFSTSREITSLTLDR</sequence>
<keyword evidence="3 10" id="KW-0808">Transferase</keyword>
<dbReference type="EC" id="2.7.11.1" evidence="10"/>
<dbReference type="InterPro" id="IPR036426">
    <property type="entry name" value="Bulb-type_lectin_dom_sf"/>
</dbReference>
<keyword evidence="2" id="KW-0245">EGF-like domain</keyword>
<comment type="catalytic activity">
    <reaction evidence="10">
        <text>L-seryl-[protein] + ATP = O-phospho-L-seryl-[protein] + ADP + H(+)</text>
        <dbReference type="Rhea" id="RHEA:17989"/>
        <dbReference type="Rhea" id="RHEA-COMP:9863"/>
        <dbReference type="Rhea" id="RHEA-COMP:11604"/>
        <dbReference type="ChEBI" id="CHEBI:15378"/>
        <dbReference type="ChEBI" id="CHEBI:29999"/>
        <dbReference type="ChEBI" id="CHEBI:30616"/>
        <dbReference type="ChEBI" id="CHEBI:83421"/>
        <dbReference type="ChEBI" id="CHEBI:456216"/>
        <dbReference type="EC" id="2.7.11.1"/>
    </reaction>
</comment>
<evidence type="ECO:0000256" key="4">
    <source>
        <dbReference type="ARBA" id="ARBA00022729"/>
    </source>
</evidence>
<dbReference type="CDD" id="cd00028">
    <property type="entry name" value="B_lectin"/>
    <property type="match status" value="1"/>
</dbReference>
<feature type="domain" description="Bulb-type lectin" evidence="15">
    <location>
        <begin position="43"/>
        <end position="164"/>
    </location>
</feature>
<feature type="compositionally biased region" description="Polar residues" evidence="12">
    <location>
        <begin position="843"/>
        <end position="857"/>
    </location>
</feature>
<keyword evidence="5 10" id="KW-0547">Nucleotide-binding</keyword>
<evidence type="ECO:0000256" key="5">
    <source>
        <dbReference type="ARBA" id="ARBA00022741"/>
    </source>
</evidence>
<dbReference type="InterPro" id="IPR000858">
    <property type="entry name" value="S_locus_glycoprot_dom"/>
</dbReference>
<evidence type="ECO:0000256" key="2">
    <source>
        <dbReference type="ARBA" id="ARBA00022536"/>
    </source>
</evidence>
<dbReference type="PROSITE" id="PS00107">
    <property type="entry name" value="PROTEIN_KINASE_ATP"/>
    <property type="match status" value="1"/>
</dbReference>
<dbReference type="Pfam" id="PF08276">
    <property type="entry name" value="PAN_2"/>
    <property type="match status" value="1"/>
</dbReference>
<dbReference type="SMART" id="SM00108">
    <property type="entry name" value="B_lectin"/>
    <property type="match status" value="1"/>
</dbReference>
<organism evidence="17 18">
    <name type="scientific">Musa troglodytarum</name>
    <name type="common">fe'i banana</name>
    <dbReference type="NCBI Taxonomy" id="320322"/>
    <lineage>
        <taxon>Eukaryota</taxon>
        <taxon>Viridiplantae</taxon>
        <taxon>Streptophyta</taxon>
        <taxon>Embryophyta</taxon>
        <taxon>Tracheophyta</taxon>
        <taxon>Spermatophyta</taxon>
        <taxon>Magnoliopsida</taxon>
        <taxon>Liliopsida</taxon>
        <taxon>Zingiberales</taxon>
        <taxon>Musaceae</taxon>
        <taxon>Musa</taxon>
    </lineage>
</organism>
<dbReference type="PIRSF" id="PIRSF000641">
    <property type="entry name" value="SRK"/>
    <property type="match status" value="1"/>
</dbReference>
<evidence type="ECO:0000256" key="7">
    <source>
        <dbReference type="ARBA" id="ARBA00022840"/>
    </source>
</evidence>
<feature type="region of interest" description="Disordered" evidence="12">
    <location>
        <begin position="833"/>
        <end position="857"/>
    </location>
</feature>
<comment type="catalytic activity">
    <reaction evidence="10">
        <text>L-threonyl-[protein] + ATP = O-phospho-L-threonyl-[protein] + ADP + H(+)</text>
        <dbReference type="Rhea" id="RHEA:46608"/>
        <dbReference type="Rhea" id="RHEA-COMP:11060"/>
        <dbReference type="Rhea" id="RHEA-COMP:11605"/>
        <dbReference type="ChEBI" id="CHEBI:15378"/>
        <dbReference type="ChEBI" id="CHEBI:30013"/>
        <dbReference type="ChEBI" id="CHEBI:30616"/>
        <dbReference type="ChEBI" id="CHEBI:61977"/>
        <dbReference type="ChEBI" id="CHEBI:456216"/>
        <dbReference type="EC" id="2.7.11.1"/>
    </reaction>
</comment>
<dbReference type="OrthoDB" id="4062651at2759"/>
<dbReference type="Gene3D" id="3.30.200.20">
    <property type="entry name" value="Phosphorylase Kinase, domain 1"/>
    <property type="match status" value="1"/>
</dbReference>
<reference evidence="17" key="1">
    <citation type="submission" date="2022-05" db="EMBL/GenBank/DDBJ databases">
        <title>The Musa troglodytarum L. genome provides insights into the mechanism of non-climacteric behaviour and enrichment of carotenoids.</title>
        <authorList>
            <person name="Wang J."/>
        </authorList>
    </citation>
    <scope>NUCLEOTIDE SEQUENCE</scope>
    <source>
        <tissue evidence="17">Leaf</tissue>
    </source>
</reference>
<dbReference type="InterPro" id="IPR024171">
    <property type="entry name" value="SRK-like_kinase"/>
</dbReference>
<feature type="domain" description="Protein kinase" evidence="14">
    <location>
        <begin position="551"/>
        <end position="828"/>
    </location>
</feature>
<evidence type="ECO:0000256" key="6">
    <source>
        <dbReference type="ARBA" id="ARBA00022777"/>
    </source>
</evidence>
<dbReference type="InterPro" id="IPR001480">
    <property type="entry name" value="Bulb-type_lectin_dom"/>
</dbReference>
<keyword evidence="1 10" id="KW-0723">Serine/threonine-protein kinase</keyword>
<dbReference type="GO" id="GO:0004674">
    <property type="term" value="F:protein serine/threonine kinase activity"/>
    <property type="evidence" value="ECO:0007669"/>
    <property type="project" value="UniProtKB-KW"/>
</dbReference>
<dbReference type="PANTHER" id="PTHR32444">
    <property type="entry name" value="BULB-TYPE LECTIN DOMAIN-CONTAINING PROTEIN"/>
    <property type="match status" value="1"/>
</dbReference>
<evidence type="ECO:0000259" key="15">
    <source>
        <dbReference type="PROSITE" id="PS50927"/>
    </source>
</evidence>
<feature type="binding site" evidence="11">
    <location>
        <position position="579"/>
    </location>
    <ligand>
        <name>ATP</name>
        <dbReference type="ChEBI" id="CHEBI:30616"/>
    </ligand>
</feature>
<keyword evidence="8" id="KW-1015">Disulfide bond</keyword>
<dbReference type="InterPro" id="IPR000719">
    <property type="entry name" value="Prot_kinase_dom"/>
</dbReference>
<dbReference type="AlphaFoldDB" id="A0A9E7ETV4"/>
<proteinExistence type="inferred from homology"/>
<dbReference type="GO" id="GO:0005524">
    <property type="term" value="F:ATP binding"/>
    <property type="evidence" value="ECO:0007669"/>
    <property type="project" value="UniProtKB-UniRule"/>
</dbReference>
<dbReference type="CDD" id="cd14066">
    <property type="entry name" value="STKc_IRAK"/>
    <property type="match status" value="1"/>
</dbReference>
<keyword evidence="18" id="KW-1185">Reference proteome</keyword>
<dbReference type="SMART" id="SM00220">
    <property type="entry name" value="S_TKc"/>
    <property type="match status" value="1"/>
</dbReference>
<name>A0A9E7ETV4_9LILI</name>
<dbReference type="PANTHER" id="PTHR32444:SF183">
    <property type="entry name" value="APPLE DOMAIN-CONTAINING PROTEIN"/>
    <property type="match status" value="1"/>
</dbReference>
<evidence type="ECO:0000313" key="17">
    <source>
        <dbReference type="EMBL" id="URD81753.1"/>
    </source>
</evidence>